<feature type="binding site" evidence="5">
    <location>
        <position position="96"/>
    </location>
    <ligand>
        <name>substrate</name>
    </ligand>
</feature>
<dbReference type="InterPro" id="IPR004372">
    <property type="entry name" value="Ac/propionate_kinase"/>
</dbReference>
<organism evidence="6 7">
    <name type="scientific">Paracoccidioides brasiliensis</name>
    <dbReference type="NCBI Taxonomy" id="121759"/>
    <lineage>
        <taxon>Eukaryota</taxon>
        <taxon>Fungi</taxon>
        <taxon>Dikarya</taxon>
        <taxon>Ascomycota</taxon>
        <taxon>Pezizomycotina</taxon>
        <taxon>Eurotiomycetes</taxon>
        <taxon>Eurotiomycetidae</taxon>
        <taxon>Onygenales</taxon>
        <taxon>Ajellomycetaceae</taxon>
        <taxon>Paracoccidioides</taxon>
    </lineage>
</organism>
<keyword evidence="4 5" id="KW-0067">ATP-binding</keyword>
<comment type="catalytic activity">
    <reaction evidence="5">
        <text>acetate + ATP = acetyl phosphate + ADP</text>
        <dbReference type="Rhea" id="RHEA:11352"/>
        <dbReference type="ChEBI" id="CHEBI:22191"/>
        <dbReference type="ChEBI" id="CHEBI:30089"/>
        <dbReference type="ChEBI" id="CHEBI:30616"/>
        <dbReference type="ChEBI" id="CHEBI:456216"/>
        <dbReference type="EC" id="2.7.2.1"/>
    </reaction>
</comment>
<feature type="binding site" evidence="5">
    <location>
        <position position="412"/>
    </location>
    <ligand>
        <name>Mg(2+)</name>
        <dbReference type="ChEBI" id="CHEBI:18420"/>
    </ligand>
</feature>
<dbReference type="PANTHER" id="PTHR21060">
    <property type="entry name" value="ACETATE KINASE"/>
    <property type="match status" value="1"/>
</dbReference>
<sequence>MARVILSINAGSSSVKVTVYKPEKPPVKLASAQVAGLTAPPRIFEYSKGSNKQKKEIQDEISTPQEAFRYLLDHFLKHSELEEVTGKDDFEYLCHRVVHGGDFEEEAVITEDSYRYLQALKELAPLHNTSSLEIIDTCLREIPKAKTVAYFDTTFHQSMPDYVKIYPIKPEKARENWLRKYGFHGTSYSFIVRSVAEFLKQPIESTNVVALHLGSGASACAVQNGKWIDTSMGLTPLSGLPGATRSGDIDPSLVFHYTSGAGKLSPESTKDMHISTAECILNKQSGWKSMTGTTDFSQIATKTPETDQHRLAFEIFIDRIAGFIGNYVVKLDGRVDALVFAGGIGEKSSLLRERVVEKCRCLGFAIDPDVNGKGVAGERVTVTDISEKGAAARSMGTGWGKQPRVLICQTDEEVSKGDFMQFISSQGPSLSRLASPTMGNVFGRNN</sequence>
<dbReference type="InterPro" id="IPR000890">
    <property type="entry name" value="Aliphatic_acid_kin_short-chain"/>
</dbReference>
<dbReference type="GO" id="GO:0006083">
    <property type="term" value="P:acetate metabolic process"/>
    <property type="evidence" value="ECO:0007669"/>
    <property type="project" value="TreeGrafter"/>
</dbReference>
<proteinExistence type="inferred from homology"/>
<dbReference type="VEuPathDB" id="FungiDB:PADG_00940"/>
<evidence type="ECO:0000256" key="3">
    <source>
        <dbReference type="ARBA" id="ARBA00022777"/>
    </source>
</evidence>
<dbReference type="PROSITE" id="PS01076">
    <property type="entry name" value="ACETATE_KINASE_2"/>
    <property type="match status" value="1"/>
</dbReference>
<dbReference type="GO" id="GO:0000287">
    <property type="term" value="F:magnesium ion binding"/>
    <property type="evidence" value="ECO:0007669"/>
    <property type="project" value="UniProtKB-UniRule"/>
</dbReference>
<dbReference type="EC" id="2.7.2.1" evidence="5"/>
<feature type="binding site" evidence="5">
    <location>
        <begin position="212"/>
        <end position="216"/>
    </location>
    <ligand>
        <name>ATP</name>
        <dbReference type="ChEBI" id="CHEBI:30616"/>
    </ligand>
</feature>
<dbReference type="InterPro" id="IPR023865">
    <property type="entry name" value="Aliphatic_acid_kinase_CS"/>
</dbReference>
<keyword evidence="5" id="KW-0460">Magnesium</keyword>
<comment type="cofactor">
    <cofactor evidence="5">
        <name>Mg(2+)</name>
        <dbReference type="ChEBI" id="CHEBI:18420"/>
    </cofactor>
</comment>
<feature type="active site" description="Proton donor/acceptor" evidence="5">
    <location>
        <position position="152"/>
    </location>
</feature>
<protein>
    <recommendedName>
        <fullName evidence="5">Probable acetate kinase</fullName>
        <ecNumber evidence="5">2.7.2.1</ecNumber>
    </recommendedName>
    <alternativeName>
        <fullName evidence="5">Acetokinase</fullName>
    </alternativeName>
</protein>
<keyword evidence="3 5" id="KW-0418">Kinase</keyword>
<dbReference type="Proteomes" id="UP000242814">
    <property type="component" value="Unassembled WGS sequence"/>
</dbReference>
<dbReference type="HAMAP" id="MF_00020">
    <property type="entry name" value="Acetate_kinase"/>
    <property type="match status" value="1"/>
</dbReference>
<comment type="pathway">
    <text evidence="5">Metabolic intermediate biosynthesis; acetyl-CoA biosynthesis; acetyl-CoA from acetate: step 1/2.</text>
</comment>
<comment type="similarity">
    <text evidence="5">Belongs to the acetokinase family.</text>
</comment>
<feature type="binding site" evidence="5">
    <location>
        <position position="9"/>
    </location>
    <ligand>
        <name>Mg(2+)</name>
        <dbReference type="ChEBI" id="CHEBI:18420"/>
    </ligand>
</feature>
<accession>A0A1D2JNS3</accession>
<dbReference type="UniPathway" id="UPA00340">
    <property type="reaction ID" value="UER00458"/>
</dbReference>
<dbReference type="PROSITE" id="PS01075">
    <property type="entry name" value="ACETATE_KINASE_1"/>
    <property type="match status" value="1"/>
</dbReference>
<dbReference type="GO" id="GO:0006085">
    <property type="term" value="P:acetyl-CoA biosynthetic process"/>
    <property type="evidence" value="ECO:0007669"/>
    <property type="project" value="UniProtKB-UniRule"/>
</dbReference>
<feature type="site" description="Transition state stabilizer" evidence="5">
    <location>
        <position position="184"/>
    </location>
</feature>
<dbReference type="Gene3D" id="3.30.420.40">
    <property type="match status" value="2"/>
</dbReference>
<dbReference type="EMBL" id="LZYO01000014">
    <property type="protein sequence ID" value="ODH44832.1"/>
    <property type="molecule type" value="Genomic_DNA"/>
</dbReference>
<keyword evidence="5" id="KW-0479">Metal-binding</keyword>
<feature type="binding site" evidence="5">
    <location>
        <position position="16"/>
    </location>
    <ligand>
        <name>ATP</name>
        <dbReference type="ChEBI" id="CHEBI:30616"/>
    </ligand>
</feature>
<dbReference type="InterPro" id="IPR043129">
    <property type="entry name" value="ATPase_NBD"/>
</dbReference>
<evidence type="ECO:0000313" key="6">
    <source>
        <dbReference type="EMBL" id="ODH44832.1"/>
    </source>
</evidence>
<evidence type="ECO:0000256" key="1">
    <source>
        <dbReference type="ARBA" id="ARBA00022679"/>
    </source>
</evidence>
<dbReference type="AlphaFoldDB" id="A0A1D2JNS3"/>
<keyword evidence="2 5" id="KW-0547">Nucleotide-binding</keyword>
<comment type="caution">
    <text evidence="6">The sequence shown here is derived from an EMBL/GenBank/DDBJ whole genome shotgun (WGS) entry which is preliminary data.</text>
</comment>
<gene>
    <name evidence="6" type="ORF">ACO22_00662</name>
</gene>
<dbReference type="PANTHER" id="PTHR21060:SF15">
    <property type="entry name" value="ACETATE KINASE-RELATED"/>
    <property type="match status" value="1"/>
</dbReference>
<dbReference type="PRINTS" id="PR00471">
    <property type="entry name" value="ACETATEKNASE"/>
</dbReference>
<dbReference type="NCBIfam" id="TIGR00016">
    <property type="entry name" value="ackA"/>
    <property type="match status" value="1"/>
</dbReference>
<dbReference type="VEuPathDB" id="FungiDB:PABG_02516"/>
<dbReference type="GO" id="GO:0008776">
    <property type="term" value="F:acetate kinase activity"/>
    <property type="evidence" value="ECO:0007669"/>
    <property type="project" value="UniProtKB-UniRule"/>
</dbReference>
<keyword evidence="1 5" id="KW-0808">Transferase</keyword>
<evidence type="ECO:0000256" key="2">
    <source>
        <dbReference type="ARBA" id="ARBA00022741"/>
    </source>
</evidence>
<evidence type="ECO:0000313" key="7">
    <source>
        <dbReference type="Proteomes" id="UP000242814"/>
    </source>
</evidence>
<dbReference type="SUPFAM" id="SSF53067">
    <property type="entry name" value="Actin-like ATPase domain"/>
    <property type="match status" value="2"/>
</dbReference>
<evidence type="ECO:0000256" key="5">
    <source>
        <dbReference type="HAMAP-Rule" id="MF_03131"/>
    </source>
</evidence>
<dbReference type="PIRSF" id="PIRSF000722">
    <property type="entry name" value="Acetate_prop_kin"/>
    <property type="match status" value="1"/>
</dbReference>
<evidence type="ECO:0000256" key="4">
    <source>
        <dbReference type="ARBA" id="ARBA00022840"/>
    </source>
</evidence>
<name>A0A1D2JNS3_PARBR</name>
<dbReference type="Pfam" id="PF00871">
    <property type="entry name" value="Acetate_kinase"/>
    <property type="match status" value="1"/>
</dbReference>
<reference evidence="6 7" key="1">
    <citation type="submission" date="2016-06" db="EMBL/GenBank/DDBJ databases">
        <authorList>
            <person name="Kjaerup R.B."/>
            <person name="Dalgaard T.S."/>
            <person name="Juul-Madsen H.R."/>
        </authorList>
    </citation>
    <scope>NUCLEOTIDE SEQUENCE [LARGE SCALE GENOMIC DNA]</scope>
    <source>
        <strain evidence="6 7">Pb300</strain>
    </source>
</reference>
<comment type="caution">
    <text evidence="5">Lacks conserved residue(s) required for the propagation of feature annotation.</text>
</comment>
<dbReference type="GO" id="GO:0005524">
    <property type="term" value="F:ATP binding"/>
    <property type="evidence" value="ECO:0007669"/>
    <property type="project" value="UniProtKB-KW"/>
</dbReference>
<feature type="site" description="Transition state stabilizer" evidence="5">
    <location>
        <position position="245"/>
    </location>
</feature>